<comment type="similarity">
    <text evidence="17">In the N-terminal section; belongs to the thiamine-phosphate synthase family.</text>
</comment>
<dbReference type="InterPro" id="IPR013785">
    <property type="entry name" value="Aldolase_TIM"/>
</dbReference>
<dbReference type="PRINTS" id="PR01099">
    <property type="entry name" value="HYETHTZKNASE"/>
</dbReference>
<dbReference type="SUPFAM" id="SSF53613">
    <property type="entry name" value="Ribokinase-like"/>
    <property type="match status" value="1"/>
</dbReference>
<comment type="pathway">
    <text evidence="5">Cofactor biosynthesis; thiamine diphosphate biosynthesis; thiamine phosphate from 4-amino-2-methyl-5-diphosphomethylpyrimidine and 4-methyl-5-(2-phosphoethyl)-thiazole: step 1/1.</text>
</comment>
<dbReference type="GO" id="GO:0009229">
    <property type="term" value="P:thiamine diphosphate biosynthetic process"/>
    <property type="evidence" value="ECO:0007669"/>
    <property type="project" value="UniProtKB-UniPathway"/>
</dbReference>
<evidence type="ECO:0000256" key="13">
    <source>
        <dbReference type="ARBA" id="ARBA00047334"/>
    </source>
</evidence>
<evidence type="ECO:0000256" key="11">
    <source>
        <dbReference type="ARBA" id="ARBA00022842"/>
    </source>
</evidence>
<comment type="catalytic activity">
    <reaction evidence="15">
        <text>2-[(2R,5Z)-2-carboxy-4-methylthiazol-5(2H)-ylidene]ethyl phosphate + 4-amino-2-methyl-5-(diphosphooxymethyl)pyrimidine + 2 H(+) = thiamine phosphate + CO2 + diphosphate</text>
        <dbReference type="Rhea" id="RHEA:47844"/>
        <dbReference type="ChEBI" id="CHEBI:15378"/>
        <dbReference type="ChEBI" id="CHEBI:16526"/>
        <dbReference type="ChEBI" id="CHEBI:33019"/>
        <dbReference type="ChEBI" id="CHEBI:37575"/>
        <dbReference type="ChEBI" id="CHEBI:57841"/>
        <dbReference type="ChEBI" id="CHEBI:62899"/>
        <dbReference type="EC" id="2.5.1.3"/>
    </reaction>
</comment>
<comment type="catalytic activity">
    <reaction evidence="1">
        <text>5-(2-hydroxyethyl)-4-methylthiazole + ATP = 4-methyl-5-(2-phosphooxyethyl)-thiazole + ADP + H(+)</text>
        <dbReference type="Rhea" id="RHEA:24212"/>
        <dbReference type="ChEBI" id="CHEBI:15378"/>
        <dbReference type="ChEBI" id="CHEBI:17957"/>
        <dbReference type="ChEBI" id="CHEBI:30616"/>
        <dbReference type="ChEBI" id="CHEBI:58296"/>
        <dbReference type="ChEBI" id="CHEBI:456216"/>
        <dbReference type="EC" id="2.7.1.50"/>
    </reaction>
</comment>
<dbReference type="GO" id="GO:0009228">
    <property type="term" value="P:thiamine biosynthetic process"/>
    <property type="evidence" value="ECO:0007669"/>
    <property type="project" value="UniProtKB-KW"/>
</dbReference>
<dbReference type="InterPro" id="IPR029056">
    <property type="entry name" value="Ribokinase-like"/>
</dbReference>
<comment type="cofactor">
    <cofactor evidence="2">
        <name>Mg(2+)</name>
        <dbReference type="ChEBI" id="CHEBI:18420"/>
    </cofactor>
</comment>
<dbReference type="AlphaFoldDB" id="A0A7D9H1Q7"/>
<dbReference type="PANTHER" id="PTHR20857:SF23">
    <property type="entry name" value="THIAMINE BIOSYNTHETIC BIFUNCTIONAL ENZYME"/>
    <property type="match status" value="1"/>
</dbReference>
<comment type="pathway">
    <text evidence="4">Cofactor biosynthesis; thiamine diphosphate biosynthesis; 4-methyl-5-(2-phosphoethyl)-thiazole from 5-(2-hydroxyethyl)-4-methylthiazole: step 1/1.</text>
</comment>
<dbReference type="NCBIfam" id="NF006830">
    <property type="entry name" value="PRK09355.1"/>
    <property type="match status" value="1"/>
</dbReference>
<evidence type="ECO:0000256" key="1">
    <source>
        <dbReference type="ARBA" id="ARBA00001771"/>
    </source>
</evidence>
<evidence type="ECO:0000259" key="18">
    <source>
        <dbReference type="Pfam" id="PF02581"/>
    </source>
</evidence>
<keyword evidence="12" id="KW-0784">Thiamine biosynthesis</keyword>
<dbReference type="GO" id="GO:0004417">
    <property type="term" value="F:hydroxyethylthiazole kinase activity"/>
    <property type="evidence" value="ECO:0007669"/>
    <property type="project" value="UniProtKB-EC"/>
</dbReference>
<evidence type="ECO:0000256" key="12">
    <source>
        <dbReference type="ARBA" id="ARBA00022977"/>
    </source>
</evidence>
<gene>
    <name evidence="19" type="primary">thi4</name>
    <name evidence="19" type="ORF">DEBR0S5_08504G</name>
</gene>
<dbReference type="InterPro" id="IPR036206">
    <property type="entry name" value="ThiamineP_synth_sf"/>
</dbReference>
<dbReference type="InterPro" id="IPR034291">
    <property type="entry name" value="TMP_synthase"/>
</dbReference>
<keyword evidence="11" id="KW-0460">Magnesium</keyword>
<protein>
    <submittedName>
        <fullName evidence="19">DEBR0S5_08504g1_1</fullName>
    </submittedName>
</protein>
<dbReference type="GO" id="GO:0005524">
    <property type="term" value="F:ATP binding"/>
    <property type="evidence" value="ECO:0007669"/>
    <property type="project" value="UniProtKB-KW"/>
</dbReference>
<keyword evidence="10" id="KW-0067">ATP-binding</keyword>
<evidence type="ECO:0000256" key="14">
    <source>
        <dbReference type="ARBA" id="ARBA00047851"/>
    </source>
</evidence>
<sequence>MNRDNFDLSVYLVTDSTMIPEGSTFMDQVKKAIDNGATCVQLREKKIETKDFIERARAVKKLTDAAKIPLIINDRLDVALAVGAGLHIGQDDMDAKEARKLLGEDKIIGVSVSTPEETKKAIADGADYVGIGLCFSTQTKVTHKIPCGPRGAQRILRAICECESDLKTCLIGGINQSNVSRVRYQSGIPDRKLDGVAVVSCIMAQEDAAKATIELAGGWNDNPAWCQSIRRLDLDQKALVARVREKHPIIHHITNNVVKNFSANVTLAVGGSPIMSESSPEFDELASFDGGLVLNAGEATPENFSMFIDAARAYNKNNKPIVYDPVGCPASAYRANFTRSMLVEGYFTVIKGNQDEIMTAAGMSLGVSGGCDSVSNAETKTVLGIAQKFALSTRSVVVVTGKTDIIADGIFDGQTDLVDCDVSKQRVALIDGGSPMMGSITGTGCSLGSVICSFVAANREDPFKATVAACRFYKDAGSVAAELAQHKGPGTFQYLFLDALYQSSIGSDLVSEF</sequence>
<dbReference type="Gene3D" id="3.40.1190.20">
    <property type="match status" value="1"/>
</dbReference>
<evidence type="ECO:0000256" key="5">
    <source>
        <dbReference type="ARBA" id="ARBA00005165"/>
    </source>
</evidence>
<evidence type="ECO:0000256" key="4">
    <source>
        <dbReference type="ARBA" id="ARBA00004868"/>
    </source>
</evidence>
<comment type="similarity">
    <text evidence="16">In the C-terminal section; belongs to the Thz kinase family.</text>
</comment>
<name>A0A7D9H1Q7_DEKBR</name>
<evidence type="ECO:0000256" key="7">
    <source>
        <dbReference type="ARBA" id="ARBA00022723"/>
    </source>
</evidence>
<evidence type="ECO:0000256" key="9">
    <source>
        <dbReference type="ARBA" id="ARBA00022777"/>
    </source>
</evidence>
<dbReference type="GO" id="GO:0004789">
    <property type="term" value="F:thiamine-phosphate diphosphorylase activity"/>
    <property type="evidence" value="ECO:0007669"/>
    <property type="project" value="UniProtKB-EC"/>
</dbReference>
<comment type="catalytic activity">
    <reaction evidence="14">
        <text>2-(2-carboxy-4-methylthiazol-5-yl)ethyl phosphate + 4-amino-2-methyl-5-(diphosphooxymethyl)pyrimidine + 2 H(+) = thiamine phosphate + CO2 + diphosphate</text>
        <dbReference type="Rhea" id="RHEA:47848"/>
        <dbReference type="ChEBI" id="CHEBI:15378"/>
        <dbReference type="ChEBI" id="CHEBI:16526"/>
        <dbReference type="ChEBI" id="CHEBI:33019"/>
        <dbReference type="ChEBI" id="CHEBI:37575"/>
        <dbReference type="ChEBI" id="CHEBI:57841"/>
        <dbReference type="ChEBI" id="CHEBI:62890"/>
        <dbReference type="EC" id="2.5.1.3"/>
    </reaction>
</comment>
<evidence type="ECO:0000256" key="10">
    <source>
        <dbReference type="ARBA" id="ARBA00022840"/>
    </source>
</evidence>
<comment type="catalytic activity">
    <reaction evidence="13">
        <text>4-methyl-5-(2-phosphooxyethyl)-thiazole + 4-amino-2-methyl-5-(diphosphooxymethyl)pyrimidine + H(+) = thiamine phosphate + diphosphate</text>
        <dbReference type="Rhea" id="RHEA:22328"/>
        <dbReference type="ChEBI" id="CHEBI:15378"/>
        <dbReference type="ChEBI" id="CHEBI:33019"/>
        <dbReference type="ChEBI" id="CHEBI:37575"/>
        <dbReference type="ChEBI" id="CHEBI:57841"/>
        <dbReference type="ChEBI" id="CHEBI:58296"/>
        <dbReference type="EC" id="2.5.1.3"/>
    </reaction>
</comment>
<dbReference type="Pfam" id="PF02581">
    <property type="entry name" value="TMP-TENI"/>
    <property type="match status" value="1"/>
</dbReference>
<evidence type="ECO:0000256" key="15">
    <source>
        <dbReference type="ARBA" id="ARBA00047883"/>
    </source>
</evidence>
<evidence type="ECO:0000256" key="8">
    <source>
        <dbReference type="ARBA" id="ARBA00022741"/>
    </source>
</evidence>
<dbReference type="EMBL" id="CABFWN010000005">
    <property type="protein sequence ID" value="VUG19663.1"/>
    <property type="molecule type" value="Genomic_DNA"/>
</dbReference>
<evidence type="ECO:0000256" key="2">
    <source>
        <dbReference type="ARBA" id="ARBA00001946"/>
    </source>
</evidence>
<accession>A0A7D9H1Q7</accession>
<proteinExistence type="inferred from homology"/>
<dbReference type="CDD" id="cd01170">
    <property type="entry name" value="THZ_kinase"/>
    <property type="match status" value="1"/>
</dbReference>
<dbReference type="Pfam" id="PF02110">
    <property type="entry name" value="HK"/>
    <property type="match status" value="1"/>
</dbReference>
<dbReference type="Gene3D" id="3.20.20.70">
    <property type="entry name" value="Aldolase class I"/>
    <property type="match status" value="1"/>
</dbReference>
<keyword evidence="6" id="KW-0808">Transferase</keyword>
<evidence type="ECO:0000256" key="6">
    <source>
        <dbReference type="ARBA" id="ARBA00022679"/>
    </source>
</evidence>
<dbReference type="SUPFAM" id="SSF51391">
    <property type="entry name" value="Thiamin phosphate synthase"/>
    <property type="match status" value="1"/>
</dbReference>
<dbReference type="NCBIfam" id="TIGR00693">
    <property type="entry name" value="thiE"/>
    <property type="match status" value="1"/>
</dbReference>
<organism evidence="19 20">
    <name type="scientific">Dekkera bruxellensis</name>
    <name type="common">Brettanomyces custersii</name>
    <dbReference type="NCBI Taxonomy" id="5007"/>
    <lineage>
        <taxon>Eukaryota</taxon>
        <taxon>Fungi</taxon>
        <taxon>Dikarya</taxon>
        <taxon>Ascomycota</taxon>
        <taxon>Saccharomycotina</taxon>
        <taxon>Pichiomycetes</taxon>
        <taxon>Pichiales</taxon>
        <taxon>Pichiaceae</taxon>
        <taxon>Brettanomyces</taxon>
    </lineage>
</organism>
<dbReference type="PANTHER" id="PTHR20857">
    <property type="entry name" value="THIAMINE-PHOSPHATE PYROPHOSPHORYLASE"/>
    <property type="match status" value="1"/>
</dbReference>
<dbReference type="InterPro" id="IPR000417">
    <property type="entry name" value="Hyethyz_kinase"/>
</dbReference>
<keyword evidence="8" id="KW-0547">Nucleotide-binding</keyword>
<keyword evidence="9" id="KW-0418">Kinase</keyword>
<dbReference type="FunFam" id="3.20.20.70:FF:000104">
    <property type="entry name" value="Thiamine biosynthetic bifunctional enzyme"/>
    <property type="match status" value="1"/>
</dbReference>
<dbReference type="HAMAP" id="MF_00228">
    <property type="entry name" value="Thz_kinase"/>
    <property type="match status" value="1"/>
</dbReference>
<dbReference type="HAMAP" id="MF_00097">
    <property type="entry name" value="TMP_synthase"/>
    <property type="match status" value="1"/>
</dbReference>
<dbReference type="GO" id="GO:0000287">
    <property type="term" value="F:magnesium ion binding"/>
    <property type="evidence" value="ECO:0007669"/>
    <property type="project" value="InterPro"/>
</dbReference>
<dbReference type="Proteomes" id="UP000478008">
    <property type="component" value="Unassembled WGS sequence"/>
</dbReference>
<evidence type="ECO:0000313" key="20">
    <source>
        <dbReference type="Proteomes" id="UP000478008"/>
    </source>
</evidence>
<feature type="domain" description="Thiamine phosphate synthase/TenI" evidence="18">
    <location>
        <begin position="10"/>
        <end position="202"/>
    </location>
</feature>
<evidence type="ECO:0000313" key="19">
    <source>
        <dbReference type="EMBL" id="VUG19663.1"/>
    </source>
</evidence>
<comment type="function">
    <text evidence="3">Condenses 4-methyl-5-(beta-hydroxyethyl)thiazole monophosphate (THZ-P) and 2-methyl-4-amino-5-hydroxymethyl pyrimidine pyrophosphate (HMP-PP) to form thiamine monophosphate (TMP).</text>
</comment>
<keyword evidence="20" id="KW-1185">Reference proteome</keyword>
<dbReference type="UniPathway" id="UPA00060">
    <property type="reaction ID" value="UER00139"/>
</dbReference>
<dbReference type="InterPro" id="IPR022998">
    <property type="entry name" value="ThiamineP_synth_TenI"/>
</dbReference>
<evidence type="ECO:0000256" key="16">
    <source>
        <dbReference type="ARBA" id="ARBA00061146"/>
    </source>
</evidence>
<dbReference type="GO" id="GO:0005737">
    <property type="term" value="C:cytoplasm"/>
    <property type="evidence" value="ECO:0007669"/>
    <property type="project" value="TreeGrafter"/>
</dbReference>
<evidence type="ECO:0000256" key="3">
    <source>
        <dbReference type="ARBA" id="ARBA00003814"/>
    </source>
</evidence>
<keyword evidence="7" id="KW-0479">Metal-binding</keyword>
<dbReference type="CDD" id="cd00564">
    <property type="entry name" value="TMP_TenI"/>
    <property type="match status" value="1"/>
</dbReference>
<reference evidence="19 20" key="1">
    <citation type="submission" date="2019-07" db="EMBL/GenBank/DDBJ databases">
        <authorList>
            <person name="Friedrich A."/>
            <person name="Schacherer J."/>
        </authorList>
    </citation>
    <scope>NUCLEOTIDE SEQUENCE [LARGE SCALE GENOMIC DNA]</scope>
</reference>
<evidence type="ECO:0000256" key="17">
    <source>
        <dbReference type="ARBA" id="ARBA00061283"/>
    </source>
</evidence>